<dbReference type="PANTHER" id="PTHR21248">
    <property type="entry name" value="CARDIOLIPIN SYNTHASE"/>
    <property type="match status" value="1"/>
</dbReference>
<dbReference type="RefSeq" id="WP_377094352.1">
    <property type="nucleotide sequence ID" value="NZ_JBHSJM010000001.1"/>
</dbReference>
<dbReference type="CDD" id="cd09113">
    <property type="entry name" value="PLDc_ymdC_like_2"/>
    <property type="match status" value="1"/>
</dbReference>
<dbReference type="InterPro" id="IPR001736">
    <property type="entry name" value="PLipase_D/transphosphatidylase"/>
</dbReference>
<gene>
    <name evidence="3" type="ORF">ACFSQZ_07485</name>
</gene>
<evidence type="ECO:0000259" key="2">
    <source>
        <dbReference type="PROSITE" id="PS50035"/>
    </source>
</evidence>
<sequence length="525" mass="58904">MLPLKPGLPQHLVAKLIFICMLAFTVFYLTTTCTKLPSTTNRPSTFAISNPEITQLGMIFENTNPKNSEKSGFSIVHNCQDAFANRIGLTALAEKTLDIQYYVWENDTSGNVLAEHVLRAAERGVRVRILIDGLNFADRDKLAASFAVHENIEIRVFNPALNRFVRTLEYAVDFNRLNKRMHNKLMVMDNACAIIGGRNIADNYFGLHSDTNMRDLDIVAAGPIVQEASSTFDEFWNSQAAVAIEKIIEEPVDQQDYLEVVAKLHKAVSETPFPYPIDLDTSTLRERIQEIANSMIWAKAEIFYDSVASMDNSDEGPTVYAQLQQELLAAQKSVLIESAYFVMREDGIELAKLYKNKGVDVRVLTNSLASNDVTAAQASYKETSDNLLREGFNIFEFRPDAADLRENVADIAKQASTTLHTKALVIDRKRTFVGSYNLDPRSAKINSEIGLFIESEPFAEQICQFLDSGVLPQNAYHLTLDSNGKRQWSTTINGQRETWDTDPSTSALKRFKSDILEILPIDGQF</sequence>
<keyword evidence="1" id="KW-0812">Transmembrane</keyword>
<name>A0ABW5E152_9BACT</name>
<accession>A0ABW5E152</accession>
<keyword evidence="1" id="KW-0472">Membrane</keyword>
<dbReference type="CDD" id="cd09111">
    <property type="entry name" value="PLDc_ymdC_like_1"/>
    <property type="match status" value="1"/>
</dbReference>
<dbReference type="SMART" id="SM00155">
    <property type="entry name" value="PLDc"/>
    <property type="match status" value="2"/>
</dbReference>
<organism evidence="3 4">
    <name type="scientific">Rubritalea spongiae</name>
    <dbReference type="NCBI Taxonomy" id="430797"/>
    <lineage>
        <taxon>Bacteria</taxon>
        <taxon>Pseudomonadati</taxon>
        <taxon>Verrucomicrobiota</taxon>
        <taxon>Verrucomicrobiia</taxon>
        <taxon>Verrucomicrobiales</taxon>
        <taxon>Rubritaleaceae</taxon>
        <taxon>Rubritalea</taxon>
    </lineage>
</organism>
<protein>
    <submittedName>
        <fullName evidence="3">Phospholipase D family protein</fullName>
    </submittedName>
</protein>
<evidence type="ECO:0000313" key="3">
    <source>
        <dbReference type="EMBL" id="MFD2276306.1"/>
    </source>
</evidence>
<evidence type="ECO:0000256" key="1">
    <source>
        <dbReference type="SAM" id="Phobius"/>
    </source>
</evidence>
<reference evidence="4" key="1">
    <citation type="journal article" date="2019" name="Int. J. Syst. Evol. Microbiol.">
        <title>The Global Catalogue of Microorganisms (GCM) 10K type strain sequencing project: providing services to taxonomists for standard genome sequencing and annotation.</title>
        <authorList>
            <consortium name="The Broad Institute Genomics Platform"/>
            <consortium name="The Broad Institute Genome Sequencing Center for Infectious Disease"/>
            <person name="Wu L."/>
            <person name="Ma J."/>
        </authorList>
    </citation>
    <scope>NUCLEOTIDE SEQUENCE [LARGE SCALE GENOMIC DNA]</scope>
    <source>
        <strain evidence="4">JCM 16545</strain>
    </source>
</reference>
<dbReference type="PANTHER" id="PTHR21248:SF12">
    <property type="entry name" value="CARDIOLIPIN SYNTHASE C"/>
    <property type="match status" value="1"/>
</dbReference>
<feature type="domain" description="PLD phosphodiesterase" evidence="2">
    <location>
        <begin position="177"/>
        <end position="204"/>
    </location>
</feature>
<dbReference type="Proteomes" id="UP001597297">
    <property type="component" value="Unassembled WGS sequence"/>
</dbReference>
<dbReference type="InterPro" id="IPR025202">
    <property type="entry name" value="PLD-like_dom"/>
</dbReference>
<feature type="transmembrane region" description="Helical" evidence="1">
    <location>
        <begin position="12"/>
        <end position="30"/>
    </location>
</feature>
<dbReference type="EMBL" id="JBHUJC010000020">
    <property type="protein sequence ID" value="MFD2276306.1"/>
    <property type="molecule type" value="Genomic_DNA"/>
</dbReference>
<keyword evidence="1" id="KW-1133">Transmembrane helix</keyword>
<keyword evidence="4" id="KW-1185">Reference proteome</keyword>
<feature type="domain" description="PLD phosphodiesterase" evidence="2">
    <location>
        <begin position="415"/>
        <end position="442"/>
    </location>
</feature>
<dbReference type="Gene3D" id="3.30.870.10">
    <property type="entry name" value="Endonuclease Chain A"/>
    <property type="match status" value="2"/>
</dbReference>
<dbReference type="Pfam" id="PF13091">
    <property type="entry name" value="PLDc_2"/>
    <property type="match status" value="2"/>
</dbReference>
<proteinExistence type="predicted"/>
<evidence type="ECO:0000313" key="4">
    <source>
        <dbReference type="Proteomes" id="UP001597297"/>
    </source>
</evidence>
<dbReference type="PROSITE" id="PS50035">
    <property type="entry name" value="PLD"/>
    <property type="match status" value="2"/>
</dbReference>
<comment type="caution">
    <text evidence="3">The sequence shown here is derived from an EMBL/GenBank/DDBJ whole genome shotgun (WGS) entry which is preliminary data.</text>
</comment>
<dbReference type="SUPFAM" id="SSF56024">
    <property type="entry name" value="Phospholipase D/nuclease"/>
    <property type="match status" value="2"/>
</dbReference>